<dbReference type="PRINTS" id="PR00379">
    <property type="entry name" value="INTEIN"/>
</dbReference>
<evidence type="ECO:0000256" key="10">
    <source>
        <dbReference type="ARBA" id="ARBA00023000"/>
    </source>
</evidence>
<dbReference type="PROSITE" id="PS50817">
    <property type="entry name" value="INTEIN_N_TER"/>
    <property type="match status" value="1"/>
</dbReference>
<dbReference type="PROSITE" id="PS51722">
    <property type="entry name" value="G_TR_2"/>
    <property type="match status" value="1"/>
</dbReference>
<dbReference type="PROSITE" id="PS50819">
    <property type="entry name" value="INTEIN_ENDONUCLEASE"/>
    <property type="match status" value="1"/>
</dbReference>
<dbReference type="FunFam" id="3.40.50.10050:FF:000009">
    <property type="entry name" value="Probable translation initiation factor IF-2"/>
    <property type="match status" value="1"/>
</dbReference>
<dbReference type="InterPro" id="IPR005225">
    <property type="entry name" value="Small_GTP-bd"/>
</dbReference>
<dbReference type="PANTHER" id="PTHR43381:SF4">
    <property type="entry name" value="EUKARYOTIC TRANSLATION INITIATION FACTOR 5B"/>
    <property type="match status" value="1"/>
</dbReference>
<dbReference type="GO" id="GO:0005737">
    <property type="term" value="C:cytoplasm"/>
    <property type="evidence" value="ECO:0007669"/>
    <property type="project" value="TreeGrafter"/>
</dbReference>
<dbReference type="Pfam" id="PF14528">
    <property type="entry name" value="LAGLIDADG_3"/>
    <property type="match status" value="1"/>
</dbReference>
<dbReference type="InterPro" id="IPR036844">
    <property type="entry name" value="Hint_dom_sf"/>
</dbReference>
<dbReference type="InterPro" id="IPR036925">
    <property type="entry name" value="TIF_IF2_dom3_sf"/>
</dbReference>
<keyword evidence="6" id="KW-0378">Hydrolase</keyword>
<dbReference type="Gene3D" id="3.40.50.10050">
    <property type="entry name" value="Translation initiation factor IF- 2, domain 3"/>
    <property type="match status" value="1"/>
</dbReference>
<dbReference type="InterPro" id="IPR004544">
    <property type="entry name" value="TF_aIF-2_arc"/>
</dbReference>
<dbReference type="CDD" id="cd01887">
    <property type="entry name" value="IF2_eIF5B"/>
    <property type="match status" value="1"/>
</dbReference>
<dbReference type="CDD" id="cd03703">
    <property type="entry name" value="aeIF5B_II"/>
    <property type="match status" value="1"/>
</dbReference>
<dbReference type="AlphaFoldDB" id="A0A1I0M9Z2"/>
<dbReference type="InterPro" id="IPR004042">
    <property type="entry name" value="Intein_endonuc_central"/>
</dbReference>
<evidence type="ECO:0000313" key="18">
    <source>
        <dbReference type="Proteomes" id="UP000182125"/>
    </source>
</evidence>
<dbReference type="InterPro" id="IPR004161">
    <property type="entry name" value="EFTu-like_2"/>
</dbReference>
<dbReference type="PANTHER" id="PTHR43381">
    <property type="entry name" value="TRANSLATION INITIATION FACTOR IF-2-RELATED"/>
    <property type="match status" value="1"/>
</dbReference>
<dbReference type="GO" id="GO:0003743">
    <property type="term" value="F:translation initiation factor activity"/>
    <property type="evidence" value="ECO:0007669"/>
    <property type="project" value="UniProtKB-UniRule"/>
</dbReference>
<dbReference type="Gene3D" id="2.170.16.10">
    <property type="entry name" value="Hedgehog/Intein (Hint) domain"/>
    <property type="match status" value="2"/>
</dbReference>
<dbReference type="PROSITE" id="PS50818">
    <property type="entry name" value="INTEIN_C_TER"/>
    <property type="match status" value="1"/>
</dbReference>
<evidence type="ECO:0000256" key="11">
    <source>
        <dbReference type="ARBA" id="ARBA00023134"/>
    </source>
</evidence>
<evidence type="ECO:0000256" key="3">
    <source>
        <dbReference type="ARBA" id="ARBA00022540"/>
    </source>
</evidence>
<dbReference type="NCBIfam" id="NF011418">
    <property type="entry name" value="PRK14845.1"/>
    <property type="match status" value="1"/>
</dbReference>
<dbReference type="Pfam" id="PF14578">
    <property type="entry name" value="GTP_EFTU_D4"/>
    <property type="match status" value="1"/>
</dbReference>
<comment type="function">
    <text evidence="12 13 14">Function in general translation initiation by promoting the binding of the formylmethionine-tRNA to ribosomes. Seems to function along with eIF-2.</text>
</comment>
<dbReference type="InterPro" id="IPR003586">
    <property type="entry name" value="Hint_dom_C"/>
</dbReference>
<dbReference type="InterPro" id="IPR006141">
    <property type="entry name" value="Intein_N"/>
</dbReference>
<evidence type="ECO:0000256" key="14">
    <source>
        <dbReference type="RuleBase" id="RU000644"/>
    </source>
</evidence>
<dbReference type="GO" id="GO:0016539">
    <property type="term" value="P:intein-mediated protein splicing"/>
    <property type="evidence" value="ECO:0007669"/>
    <property type="project" value="InterPro"/>
</dbReference>
<dbReference type="Pfam" id="PF14890">
    <property type="entry name" value="Intein_splicing"/>
    <property type="match status" value="1"/>
</dbReference>
<dbReference type="NCBIfam" id="TIGR01443">
    <property type="entry name" value="intein_Cterm"/>
    <property type="match status" value="1"/>
</dbReference>
<dbReference type="GO" id="GO:0003924">
    <property type="term" value="F:GTPase activity"/>
    <property type="evidence" value="ECO:0007669"/>
    <property type="project" value="UniProtKB-UniRule"/>
</dbReference>
<dbReference type="GeneID" id="33334320"/>
<proteinExistence type="inferred from homology"/>
<dbReference type="SMART" id="SM00305">
    <property type="entry name" value="HintC"/>
    <property type="match status" value="1"/>
</dbReference>
<dbReference type="FunFam" id="2.40.30.10:FF:000013">
    <property type="entry name" value="eukaryotic translation initiation factor 5B"/>
    <property type="match status" value="1"/>
</dbReference>
<keyword evidence="8" id="KW-0404">Intron homing</keyword>
<evidence type="ECO:0000259" key="16">
    <source>
        <dbReference type="PROSITE" id="PS51722"/>
    </source>
</evidence>
<dbReference type="EMBL" id="FOIW01000001">
    <property type="protein sequence ID" value="SEV85132.1"/>
    <property type="molecule type" value="Genomic_DNA"/>
</dbReference>
<evidence type="ECO:0000313" key="17">
    <source>
        <dbReference type="EMBL" id="SEV85132.1"/>
    </source>
</evidence>
<sequence length="1142" mass="129617">MTKRIRQPIIAVLGHVDHGKCLLPEEKVILPGLGPVELERLFAYSGEVVHRDSEKEIRKLELPVPGAVSSGGIGLVKGTHVWRLRHRGKMLRVKLRNWHSVSVTPEHPFLTTRGWIRAEELRPGDYVAVPRKIPDTDGDFEGFVRRKLSVEELIVRLKEEALEELGKYFRGERDYKVKKNVFRVEDIEKLRLWDEVERVAFTPRIHRSGKPLHYIKLPRGNEEWRSLFYFAGVMFGDGSQDKIANNDVEVFERLKGIESLGVELVRVKRRTSWEIEIRKGKNALIRLLRVLFDYPEKQKARSIKVPKVLFIAPREYVAEFLRGYFDTDGYVNLKDARIEITSASQEFLEDLSLVLLRFGIVSKLYRSKYTTLVISGRRNLKAFRHFIGFTVEKKAKDLEGAIEKSKKSETYPIFEELKRLRLLFGFTRTELNSFVPFYSKYESMEAPSYETLMRILDAIENGSPSLSRKLAVLEGKIRDRNYLIALEKDGLIKDGRLTELGRELLEVWRNREFDSRDVEYVRNIVENFVFVPVEKIEEFDYDGYVYDLTTETHSFVANGILVHNTTLLDRIRRTNVAGKEAGGITQHIGATEVPIDTIKQLAGPLIKLWKGEIRLPGLLFIDTPGHEAFTSLRARGGSLADLAVLIVDINEGFQPQTIESIEILRRNRTPFIVAANKIDRIKGWKVEEDEPFLVNIKKQDPRAQQELETKLWELIGTFYEMGFQANRFDRVQNFTRELAIVPISAKYGIGVPELLVLIAGLSQKYLEEKLKIEVEGPARGTILEVREELGLGTTIDVIIYDGTLHKDDTIVVGGKDKAIVTKIRALLKPKPLDEIRDPRFRFDQVDEVVAAAGIKIAAPGLEEALAGSPVIAARSEEEVEKARQEILSQIQSVVISTGKVGVIVKADTLGSLEALSKELGEKNIPIRKADVGNISKTDVMEALSVREEEEKYGVVLGFNVKVNEDAEEVAKAKGVPIFTGNIIYKLIEDYEAWVKAEEEKRKRELLKNVTFPGVIRLYPDERYVFRRSKPAIVGVEVVEGRIRPGVVLIKQNGEKVGTIKSIKNKNDFVSEAKKGDAVAIAIEGAIVGRHIHPGETLYVDLSKNDVIILAKQLKNELDETDIKALKMTAKVKAQKDPFWKAV</sequence>
<evidence type="ECO:0000256" key="13">
    <source>
        <dbReference type="HAMAP-Rule" id="MF_00100"/>
    </source>
</evidence>
<evidence type="ECO:0000256" key="2">
    <source>
        <dbReference type="ARBA" id="ARBA00020166"/>
    </source>
</evidence>
<dbReference type="Gene3D" id="3.10.28.10">
    <property type="entry name" value="Homing endonucleases"/>
    <property type="match status" value="1"/>
</dbReference>
<keyword evidence="11 13" id="KW-0342">GTP-binding</keyword>
<dbReference type="Gene3D" id="3.40.50.300">
    <property type="entry name" value="P-loop containing nucleotide triphosphate hydrolases"/>
    <property type="match status" value="1"/>
</dbReference>
<dbReference type="SUPFAM" id="SSF55608">
    <property type="entry name" value="Homing endonucleases"/>
    <property type="match status" value="1"/>
</dbReference>
<accession>A0A1I0M9Z2</accession>
<dbReference type="SUPFAM" id="SSF52156">
    <property type="entry name" value="Initiation factor IF2/eIF5b, domain 3"/>
    <property type="match status" value="1"/>
</dbReference>
<dbReference type="InterPro" id="IPR023115">
    <property type="entry name" value="TIF_IF2_dom3"/>
</dbReference>
<dbReference type="InterPro" id="IPR027434">
    <property type="entry name" value="Homing_endonucl"/>
</dbReference>
<keyword evidence="4" id="KW-0540">Nuclease</keyword>
<dbReference type="SUPFAM" id="SSF50447">
    <property type="entry name" value="Translation proteins"/>
    <property type="match status" value="1"/>
</dbReference>
<dbReference type="InterPro" id="IPR029459">
    <property type="entry name" value="EFTU-type"/>
</dbReference>
<dbReference type="InterPro" id="IPR030934">
    <property type="entry name" value="Intein_C"/>
</dbReference>
<dbReference type="NCBIfam" id="TIGR01445">
    <property type="entry name" value="intein_Nterm"/>
    <property type="match status" value="1"/>
</dbReference>
<dbReference type="NCBIfam" id="TIGR00491">
    <property type="entry name" value="aIF-2"/>
    <property type="match status" value="1"/>
</dbReference>
<dbReference type="NCBIfam" id="TIGR00231">
    <property type="entry name" value="small_GTP"/>
    <property type="match status" value="1"/>
</dbReference>
<evidence type="ECO:0000256" key="12">
    <source>
        <dbReference type="ARBA" id="ARBA00024852"/>
    </source>
</evidence>
<protein>
    <recommendedName>
        <fullName evidence="2 13">Probable translation initiation factor IF-2</fullName>
    </recommendedName>
</protein>
<dbReference type="HAMAP" id="MF_00100_A">
    <property type="entry name" value="IF_2_A"/>
    <property type="match status" value="1"/>
</dbReference>
<gene>
    <name evidence="13" type="primary">infB</name>
    <name evidence="17" type="ORF">SAMN05216170_0384</name>
</gene>
<evidence type="ECO:0000256" key="1">
    <source>
        <dbReference type="ARBA" id="ARBA00007733"/>
    </source>
</evidence>
<evidence type="ECO:0000256" key="8">
    <source>
        <dbReference type="ARBA" id="ARBA00022886"/>
    </source>
</evidence>
<evidence type="ECO:0000259" key="15">
    <source>
        <dbReference type="PROSITE" id="PS50819"/>
    </source>
</evidence>
<comment type="similarity">
    <text evidence="1 13 14">Belongs to the TRAFAC class translation factor GTPase superfamily. Classic translation factor GTPase family. IF-2 subfamily.</text>
</comment>
<evidence type="ECO:0000256" key="7">
    <source>
        <dbReference type="ARBA" id="ARBA00022813"/>
    </source>
</evidence>
<dbReference type="SMART" id="SM00306">
    <property type="entry name" value="HintN"/>
    <property type="match status" value="1"/>
</dbReference>
<evidence type="ECO:0000256" key="9">
    <source>
        <dbReference type="ARBA" id="ARBA00022917"/>
    </source>
</evidence>
<feature type="domain" description="Tr-type G" evidence="16">
    <location>
        <begin position="549"/>
        <end position="766"/>
    </location>
</feature>
<reference evidence="18" key="1">
    <citation type="submission" date="2016-10" db="EMBL/GenBank/DDBJ databases">
        <authorList>
            <person name="Varghese N."/>
            <person name="Submissions S."/>
        </authorList>
    </citation>
    <scope>NUCLEOTIDE SEQUENCE [LARGE SCALE GENOMIC DNA]</scope>
    <source>
        <strain evidence="18">OGL-20</strain>
    </source>
</reference>
<dbReference type="Proteomes" id="UP000182125">
    <property type="component" value="Unassembled WGS sequence"/>
</dbReference>
<evidence type="ECO:0000256" key="5">
    <source>
        <dbReference type="ARBA" id="ARBA00022741"/>
    </source>
</evidence>
<organism evidence="17 18">
    <name type="scientific">Thermococcus thioreducens</name>
    <dbReference type="NCBI Taxonomy" id="277988"/>
    <lineage>
        <taxon>Archaea</taxon>
        <taxon>Methanobacteriati</taxon>
        <taxon>Methanobacteriota</taxon>
        <taxon>Thermococci</taxon>
        <taxon>Thermococcales</taxon>
        <taxon>Thermococcaceae</taxon>
        <taxon>Thermococcus</taxon>
    </lineage>
</organism>
<feature type="binding site" evidence="13">
    <location>
        <begin position="622"/>
        <end position="626"/>
    </location>
    <ligand>
        <name>GTP</name>
        <dbReference type="ChEBI" id="CHEBI:37565"/>
    </ligand>
</feature>
<dbReference type="InterPro" id="IPR004860">
    <property type="entry name" value="LAGLIDADG_dom"/>
</dbReference>
<name>A0A1I0M9Z2_9EURY</name>
<dbReference type="SUPFAM" id="SSF52540">
    <property type="entry name" value="P-loop containing nucleoside triphosphate hydrolases"/>
    <property type="match status" value="1"/>
</dbReference>
<dbReference type="FunFam" id="3.40.50.300:FF:000112">
    <property type="entry name" value="Eukaryotic translation initiation factor 5B"/>
    <property type="match status" value="1"/>
</dbReference>
<dbReference type="Gene3D" id="2.40.30.10">
    <property type="entry name" value="Translation factors"/>
    <property type="match status" value="2"/>
</dbReference>
<keyword evidence="6" id="KW-0255">Endonuclease</keyword>
<dbReference type="GO" id="GO:0005525">
    <property type="term" value="F:GTP binding"/>
    <property type="evidence" value="ECO:0007669"/>
    <property type="project" value="UniProtKB-KW"/>
</dbReference>
<keyword evidence="10" id="KW-0651">Protein splicing</keyword>
<feature type="binding site" evidence="13">
    <location>
        <begin position="676"/>
        <end position="679"/>
    </location>
    <ligand>
        <name>GTP</name>
        <dbReference type="ChEBI" id="CHEBI:37565"/>
    </ligand>
</feature>
<keyword evidence="9 13" id="KW-0648">Protein biosynthesis</keyword>
<dbReference type="RefSeq" id="WP_074631159.1">
    <property type="nucleotide sequence ID" value="NZ_CP015105.1"/>
</dbReference>
<dbReference type="InterPro" id="IPR003587">
    <property type="entry name" value="Hint_dom_N"/>
</dbReference>
<comment type="caution">
    <text evidence="13">Lacks conserved residue(s) required for the propagation of feature annotation.</text>
</comment>
<evidence type="ECO:0000256" key="6">
    <source>
        <dbReference type="ARBA" id="ARBA00022759"/>
    </source>
</evidence>
<dbReference type="NCBIfam" id="NF003078">
    <property type="entry name" value="PRK04004.1"/>
    <property type="match status" value="1"/>
</dbReference>
<feature type="domain" description="DOD-type homing endonuclease" evidence="15">
    <location>
        <begin position="230"/>
        <end position="360"/>
    </location>
</feature>
<dbReference type="InterPro" id="IPR009000">
    <property type="entry name" value="Transl_B-barrel_sf"/>
</dbReference>
<dbReference type="CDD" id="cd00081">
    <property type="entry name" value="Hint"/>
    <property type="match status" value="2"/>
</dbReference>
<dbReference type="InterPro" id="IPR006142">
    <property type="entry name" value="INTEIN"/>
</dbReference>
<keyword evidence="5 13" id="KW-0547">Nucleotide-binding</keyword>
<dbReference type="Pfam" id="PF11987">
    <property type="entry name" value="IF-2"/>
    <property type="match status" value="1"/>
</dbReference>
<dbReference type="GO" id="GO:0004519">
    <property type="term" value="F:endonuclease activity"/>
    <property type="evidence" value="ECO:0007669"/>
    <property type="project" value="UniProtKB-KW"/>
</dbReference>
<keyword evidence="3 13" id="KW-0396">Initiation factor</keyword>
<dbReference type="InterPro" id="IPR000795">
    <property type="entry name" value="T_Tr_GTP-bd_dom"/>
</dbReference>
<dbReference type="SUPFAM" id="SSF51294">
    <property type="entry name" value="Hedgehog/intein (Hint) domain"/>
    <property type="match status" value="1"/>
</dbReference>
<dbReference type="InterPro" id="IPR027417">
    <property type="entry name" value="P-loop_NTPase"/>
</dbReference>
<dbReference type="Pfam" id="PF00009">
    <property type="entry name" value="GTP_EFTU"/>
    <property type="match status" value="1"/>
</dbReference>
<dbReference type="InterPro" id="IPR015760">
    <property type="entry name" value="TIF_IF2"/>
</dbReference>
<dbReference type="GO" id="GO:0006314">
    <property type="term" value="P:intron homing"/>
    <property type="evidence" value="ECO:0007669"/>
    <property type="project" value="UniProtKB-KW"/>
</dbReference>
<dbReference type="OrthoDB" id="30957at2157"/>
<keyword evidence="7" id="KW-0068">Autocatalytic cleavage</keyword>
<dbReference type="CDD" id="cd16266">
    <property type="entry name" value="IF2_aeIF5B_IV"/>
    <property type="match status" value="1"/>
</dbReference>
<dbReference type="Pfam" id="PF03144">
    <property type="entry name" value="GTP_EFTU_D2"/>
    <property type="match status" value="1"/>
</dbReference>
<evidence type="ECO:0000256" key="4">
    <source>
        <dbReference type="ARBA" id="ARBA00022722"/>
    </source>
</evidence>